<dbReference type="PRINTS" id="PR00364">
    <property type="entry name" value="DISEASERSIST"/>
</dbReference>
<dbReference type="EnsemblPlants" id="PGSC0003DMT400053752">
    <property type="protein sequence ID" value="PGSC0003DMT400053752"/>
    <property type="gene ID" value="PGSC0003DMG400020851"/>
</dbReference>
<reference evidence="6" key="2">
    <citation type="submission" date="2015-06" db="UniProtKB">
        <authorList>
            <consortium name="EnsemblPlants"/>
        </authorList>
    </citation>
    <scope>IDENTIFICATION</scope>
    <source>
        <strain evidence="6">DM1-3 516 R44</strain>
    </source>
</reference>
<keyword evidence="3" id="KW-0611">Plant defense</keyword>
<dbReference type="PANTHER" id="PTHR19338:SF39">
    <property type="entry name" value="TOSPOVIRUS RESISTANCE PROTEIN D"/>
    <property type="match status" value="1"/>
</dbReference>
<dbReference type="InterPro" id="IPR002182">
    <property type="entry name" value="NB-ARC"/>
</dbReference>
<comment type="similarity">
    <text evidence="1">Belongs to the disease resistance NB-LRR family.</text>
</comment>
<dbReference type="GO" id="GO:0005524">
    <property type="term" value="F:ATP binding"/>
    <property type="evidence" value="ECO:0007669"/>
    <property type="project" value="UniProtKB-KW"/>
</dbReference>
<keyword evidence="4" id="KW-0067">ATP-binding</keyword>
<dbReference type="InterPro" id="IPR027417">
    <property type="entry name" value="P-loop_NTPase"/>
</dbReference>
<keyword evidence="7" id="KW-1185">Reference proteome</keyword>
<dbReference type="EnsemblPlants" id="PGSC0003DMT400053754">
    <property type="protein sequence ID" value="PGSC0003DMT400053754"/>
    <property type="gene ID" value="PGSC0003DMG400020851"/>
</dbReference>
<feature type="domain" description="NB-ARC" evidence="5">
    <location>
        <begin position="394"/>
        <end position="560"/>
    </location>
</feature>
<dbReference type="eggNOG" id="KOG4658">
    <property type="taxonomic scope" value="Eukaryota"/>
</dbReference>
<evidence type="ECO:0000256" key="4">
    <source>
        <dbReference type="ARBA" id="ARBA00022840"/>
    </source>
</evidence>
<dbReference type="GO" id="GO:0043531">
    <property type="term" value="F:ADP binding"/>
    <property type="evidence" value="ECO:0007669"/>
    <property type="project" value="InterPro"/>
</dbReference>
<evidence type="ECO:0000256" key="1">
    <source>
        <dbReference type="ARBA" id="ARBA00008894"/>
    </source>
</evidence>
<dbReference type="OMA" id="PDECKIN"/>
<evidence type="ECO:0000256" key="2">
    <source>
        <dbReference type="ARBA" id="ARBA00022741"/>
    </source>
</evidence>
<dbReference type="Gramene" id="PGSC0003DMT400053751">
    <property type="protein sequence ID" value="PGSC0003DMT400053751"/>
    <property type="gene ID" value="PGSC0003DMG400020851"/>
</dbReference>
<dbReference type="SUPFAM" id="SSF52540">
    <property type="entry name" value="P-loop containing nucleoside triphosphate hydrolases"/>
    <property type="match status" value="1"/>
</dbReference>
<dbReference type="Proteomes" id="UP000011115">
    <property type="component" value="Unassembled WGS sequence"/>
</dbReference>
<organism evidence="6 7">
    <name type="scientific">Solanum tuberosum</name>
    <name type="common">Potato</name>
    <dbReference type="NCBI Taxonomy" id="4113"/>
    <lineage>
        <taxon>Eukaryota</taxon>
        <taxon>Viridiplantae</taxon>
        <taxon>Streptophyta</taxon>
        <taxon>Embryophyta</taxon>
        <taxon>Tracheophyta</taxon>
        <taxon>Spermatophyta</taxon>
        <taxon>Magnoliopsida</taxon>
        <taxon>eudicotyledons</taxon>
        <taxon>Gunneridae</taxon>
        <taxon>Pentapetalae</taxon>
        <taxon>asterids</taxon>
        <taxon>lamiids</taxon>
        <taxon>Solanales</taxon>
        <taxon>Solanaceae</taxon>
        <taxon>Solanoideae</taxon>
        <taxon>Solaneae</taxon>
        <taxon>Solanum</taxon>
    </lineage>
</organism>
<evidence type="ECO:0000313" key="6">
    <source>
        <dbReference type="EnsemblPlants" id="PGSC0003DMT400053751"/>
    </source>
</evidence>
<dbReference type="HOGENOM" id="CLU_023895_2_0_1"/>
<dbReference type="Gene3D" id="3.40.50.300">
    <property type="entry name" value="P-loop containing nucleotide triphosphate hydrolases"/>
    <property type="match status" value="1"/>
</dbReference>
<dbReference type="GO" id="GO:0006952">
    <property type="term" value="P:defense response"/>
    <property type="evidence" value="ECO:0007669"/>
    <property type="project" value="UniProtKB-KW"/>
</dbReference>
<accession>M1BVE8</accession>
<dbReference type="Gramene" id="PGSC0003DMT400053753">
    <property type="protein sequence ID" value="PGSC0003DMT400053753"/>
    <property type="gene ID" value="PGSC0003DMG400020851"/>
</dbReference>
<dbReference type="Gramene" id="PGSC0003DMT400053754">
    <property type="protein sequence ID" value="PGSC0003DMT400053754"/>
    <property type="gene ID" value="PGSC0003DMG400020851"/>
</dbReference>
<dbReference type="AlphaFoldDB" id="M1BVE8"/>
<dbReference type="InParanoid" id="M1BVE8"/>
<dbReference type="PANTHER" id="PTHR19338">
    <property type="entry name" value="TRANSLOCASE OF INNER MITOCHONDRIAL MEMBRANE 13 HOMOLOG"/>
    <property type="match status" value="1"/>
</dbReference>
<keyword evidence="2" id="KW-0547">Nucleotide-binding</keyword>
<evidence type="ECO:0000259" key="5">
    <source>
        <dbReference type="Pfam" id="PF00931"/>
    </source>
</evidence>
<dbReference type="EnsemblPlants" id="PGSC0003DMT400053751">
    <property type="protein sequence ID" value="PGSC0003DMT400053751"/>
    <property type="gene ID" value="PGSC0003DMG400020851"/>
</dbReference>
<reference evidence="7" key="1">
    <citation type="journal article" date="2011" name="Nature">
        <title>Genome sequence and analysis of the tuber crop potato.</title>
        <authorList>
            <consortium name="The Potato Genome Sequencing Consortium"/>
        </authorList>
    </citation>
    <scope>NUCLEOTIDE SEQUENCE [LARGE SCALE GENOMIC DNA]</scope>
    <source>
        <strain evidence="7">cv. DM1-3 516 R44</strain>
    </source>
</reference>
<dbReference type="FunFam" id="3.40.50.300:FF:001091">
    <property type="entry name" value="Probable disease resistance protein At1g61300"/>
    <property type="match status" value="1"/>
</dbReference>
<evidence type="ECO:0000313" key="7">
    <source>
        <dbReference type="Proteomes" id="UP000011115"/>
    </source>
</evidence>
<dbReference type="Pfam" id="PF00931">
    <property type="entry name" value="NB-ARC"/>
    <property type="match status" value="1"/>
</dbReference>
<dbReference type="EnsemblPlants" id="PGSC0003DMT400053753">
    <property type="protein sequence ID" value="PGSC0003DMT400053753"/>
    <property type="gene ID" value="PGSC0003DMG400020851"/>
</dbReference>
<sequence length="572" mass="66685">MAQNDIDNALDQLRWYKSGGDLARIRIGVIEMLEINLRFFRTFIKYHHVLFPNSYVELRRTFKSIVELLHVVFRGIPDECKINLNLERLESYLLEFIEGNTILRYNYELNDSYLSEYMDWLGKNLNYVLVLLEFFPPPNKEKFEINGIIKQVKIIQKKMRFLSYLYATEINGYVDHEKLEFLETRIQFMANNVEQFCRSFSIDEEDEDFILDKPPYLLCLIVLVELEMKKIFLGELKASKFTQSRTFKANKLPKGLSHHLHSLLMYLKNKKLENFPNNVSARNIDVAIEFLLVFLNADVSNHAIDGNWLNDVMEKVGAIAGDVLYVIQKLLPSSINKDDTSKINIWSIQILEKTKDLKAQVETYYKSLKFTPPSKHLPTRPSNPVNDEEIVGFENDTEKMIQYLIRGTNELDVLPIVSMGGQGKTTIVSKVYINGIIVSYFNVRAWCIISQTYNRRELLQEMFSQVTGSKDKEDKDDILADKLRKHLMGKRYLIVLDDMWDGTAWDDLRLSFPDVGNRSRIVVTTRLEKVGAYVMHHIDLHILLFLTPEESCQLLQKKSISAGRFAHLNYKM</sequence>
<dbReference type="PaxDb" id="4113-PGSC0003DMT400053751"/>
<protein>
    <submittedName>
        <fullName evidence="6">Tospovirus resistance protein D</fullName>
    </submittedName>
</protein>
<name>M1BVE8_SOLTU</name>
<proteinExistence type="inferred from homology"/>
<evidence type="ECO:0000256" key="3">
    <source>
        <dbReference type="ARBA" id="ARBA00022821"/>
    </source>
</evidence>
<dbReference type="Gramene" id="PGSC0003DMT400053752">
    <property type="protein sequence ID" value="PGSC0003DMT400053752"/>
    <property type="gene ID" value="PGSC0003DMG400020851"/>
</dbReference>